<dbReference type="Pfam" id="PF01740">
    <property type="entry name" value="STAS"/>
    <property type="match status" value="1"/>
</dbReference>
<dbReference type="InterPro" id="IPR003658">
    <property type="entry name" value="Anti-sigma_ant"/>
</dbReference>
<dbReference type="Proteomes" id="UP000199302">
    <property type="component" value="Unassembled WGS sequence"/>
</dbReference>
<dbReference type="AlphaFoldDB" id="A0A1I6E982"/>
<dbReference type="PANTHER" id="PTHR33495">
    <property type="entry name" value="ANTI-SIGMA FACTOR ANTAGONIST TM_1081-RELATED-RELATED"/>
    <property type="match status" value="1"/>
</dbReference>
<dbReference type="RefSeq" id="WP_092081333.1">
    <property type="nucleotide sequence ID" value="NZ_FOYI01000008.1"/>
</dbReference>
<keyword evidence="5" id="KW-1185">Reference proteome</keyword>
<dbReference type="InterPro" id="IPR036513">
    <property type="entry name" value="STAS_dom_sf"/>
</dbReference>
<feature type="domain" description="STAS" evidence="3">
    <location>
        <begin position="21"/>
        <end position="111"/>
    </location>
</feature>
<evidence type="ECO:0000256" key="1">
    <source>
        <dbReference type="ARBA" id="ARBA00009013"/>
    </source>
</evidence>
<dbReference type="Gene3D" id="3.30.750.24">
    <property type="entry name" value="STAS domain"/>
    <property type="match status" value="1"/>
</dbReference>
<reference evidence="4 5" key="1">
    <citation type="submission" date="2016-10" db="EMBL/GenBank/DDBJ databases">
        <authorList>
            <person name="de Groot N.N."/>
        </authorList>
    </citation>
    <scope>NUCLEOTIDE SEQUENCE [LARGE SCALE GENOMIC DNA]</scope>
    <source>
        <strain evidence="5">KMM 9023,NRIC 0796,JCM 17311,KCTC 23692</strain>
    </source>
</reference>
<evidence type="ECO:0000313" key="5">
    <source>
        <dbReference type="Proteomes" id="UP000199302"/>
    </source>
</evidence>
<dbReference type="SUPFAM" id="SSF52091">
    <property type="entry name" value="SpoIIaa-like"/>
    <property type="match status" value="1"/>
</dbReference>
<dbReference type="EMBL" id="FOYI01000008">
    <property type="protein sequence ID" value="SFR14305.1"/>
    <property type="molecule type" value="Genomic_DNA"/>
</dbReference>
<dbReference type="InterPro" id="IPR002645">
    <property type="entry name" value="STAS_dom"/>
</dbReference>
<proteinExistence type="inferred from homology"/>
<evidence type="ECO:0000259" key="3">
    <source>
        <dbReference type="PROSITE" id="PS50801"/>
    </source>
</evidence>
<dbReference type="PANTHER" id="PTHR33495:SF2">
    <property type="entry name" value="ANTI-SIGMA FACTOR ANTAGONIST TM_1081-RELATED"/>
    <property type="match status" value="1"/>
</dbReference>
<gene>
    <name evidence="4" type="ORF">SAMN04515673_108117</name>
</gene>
<dbReference type="OrthoDB" id="9796076at2"/>
<evidence type="ECO:0000256" key="2">
    <source>
        <dbReference type="RuleBase" id="RU003749"/>
    </source>
</evidence>
<sequence length="113" mass="12177">MDIQLQSHPKADIVHVGISRIDAGCAIQFKDSVRALLDKLGDRVILDLGQVEFVDSSGLGAIVASMKILNGGGSQLELAALQPNVNKVFRLTRMDKVFVIHGSPAEALERRVS</sequence>
<dbReference type="GO" id="GO:0043856">
    <property type="term" value="F:anti-sigma factor antagonist activity"/>
    <property type="evidence" value="ECO:0007669"/>
    <property type="project" value="InterPro"/>
</dbReference>
<name>A0A1I6E982_9RHOB</name>
<dbReference type="NCBIfam" id="TIGR00377">
    <property type="entry name" value="ant_ant_sig"/>
    <property type="match status" value="1"/>
</dbReference>
<protein>
    <recommendedName>
        <fullName evidence="2">Anti-sigma factor antagonist</fullName>
    </recommendedName>
</protein>
<dbReference type="CDD" id="cd07043">
    <property type="entry name" value="STAS_anti-anti-sigma_factors"/>
    <property type="match status" value="1"/>
</dbReference>
<organism evidence="4 5">
    <name type="scientific">Poseidonocella sedimentorum</name>
    <dbReference type="NCBI Taxonomy" id="871652"/>
    <lineage>
        <taxon>Bacteria</taxon>
        <taxon>Pseudomonadati</taxon>
        <taxon>Pseudomonadota</taxon>
        <taxon>Alphaproteobacteria</taxon>
        <taxon>Rhodobacterales</taxon>
        <taxon>Roseobacteraceae</taxon>
        <taxon>Poseidonocella</taxon>
    </lineage>
</organism>
<accession>A0A1I6E982</accession>
<dbReference type="STRING" id="871652.SAMN04515673_108117"/>
<evidence type="ECO:0000313" key="4">
    <source>
        <dbReference type="EMBL" id="SFR14305.1"/>
    </source>
</evidence>
<comment type="similarity">
    <text evidence="1 2">Belongs to the anti-sigma-factor antagonist family.</text>
</comment>
<dbReference type="PROSITE" id="PS50801">
    <property type="entry name" value="STAS"/>
    <property type="match status" value="1"/>
</dbReference>